<protein>
    <submittedName>
        <fullName evidence="1">Uncharacterized protein</fullName>
    </submittedName>
</protein>
<evidence type="ECO:0000313" key="2">
    <source>
        <dbReference type="Proteomes" id="UP001060085"/>
    </source>
</evidence>
<accession>A0ACC0AX28</accession>
<organism evidence="1 2">
    <name type="scientific">Catharanthus roseus</name>
    <name type="common">Madagascar periwinkle</name>
    <name type="synonym">Vinca rosea</name>
    <dbReference type="NCBI Taxonomy" id="4058"/>
    <lineage>
        <taxon>Eukaryota</taxon>
        <taxon>Viridiplantae</taxon>
        <taxon>Streptophyta</taxon>
        <taxon>Embryophyta</taxon>
        <taxon>Tracheophyta</taxon>
        <taxon>Spermatophyta</taxon>
        <taxon>Magnoliopsida</taxon>
        <taxon>eudicotyledons</taxon>
        <taxon>Gunneridae</taxon>
        <taxon>Pentapetalae</taxon>
        <taxon>asterids</taxon>
        <taxon>lamiids</taxon>
        <taxon>Gentianales</taxon>
        <taxon>Apocynaceae</taxon>
        <taxon>Rauvolfioideae</taxon>
        <taxon>Vinceae</taxon>
        <taxon>Catharanthinae</taxon>
        <taxon>Catharanthus</taxon>
    </lineage>
</organism>
<dbReference type="EMBL" id="CM044705">
    <property type="protein sequence ID" value="KAI5664835.1"/>
    <property type="molecule type" value="Genomic_DNA"/>
</dbReference>
<keyword evidence="2" id="KW-1185">Reference proteome</keyword>
<name>A0ACC0AX28_CATRO</name>
<reference evidence="2" key="1">
    <citation type="journal article" date="2023" name="Nat. Plants">
        <title>Single-cell RNA sequencing provides a high-resolution roadmap for understanding the multicellular compartmentation of specialized metabolism.</title>
        <authorList>
            <person name="Sun S."/>
            <person name="Shen X."/>
            <person name="Li Y."/>
            <person name="Li Y."/>
            <person name="Wang S."/>
            <person name="Li R."/>
            <person name="Zhang H."/>
            <person name="Shen G."/>
            <person name="Guo B."/>
            <person name="Wei J."/>
            <person name="Xu J."/>
            <person name="St-Pierre B."/>
            <person name="Chen S."/>
            <person name="Sun C."/>
        </authorList>
    </citation>
    <scope>NUCLEOTIDE SEQUENCE [LARGE SCALE GENOMIC DNA]</scope>
</reference>
<evidence type="ECO:0000313" key="1">
    <source>
        <dbReference type="EMBL" id="KAI5664835.1"/>
    </source>
</evidence>
<gene>
    <name evidence="1" type="ORF">M9H77_24158</name>
</gene>
<proteinExistence type="predicted"/>
<sequence>MDIVIVLFLLLAFFATYVLPSTWNFRRSRTGSGGRLPPGPFPLPIIGSLHKLGKNPNQSLAKLAKKYGPLMSLKLGNKTTIVVSSPSIAKQVLQEHDQILSSRTILNALQPQDHHKYSMLSLPASGHAWRKLRKISKEHMFSTAQLDSNQNLRQEKLKGLREYLHNCSCNKQFVNIGESAFTTSLNLISTTLFSIDFATYDSNSSQELKEIVWGIMEMIGTPNLADYFPALRFLDPQGIFHKNNLLFRKIFELFDDFINERQLKRDSSNTFSKKNDFLQALLDHSAKNESEFSRNYIKHMLLDLFVAGTNTTSVTVEWAMAELLRSPEKMEIARAELHQVIEEKETVNESDISKLPYLQAIVKETFRLHPAAPLLAAHKADADVEINDYVVPKNAHILVNVWASNRNSETWFDPNKFSPERFLNSDIDVRGKHFDLIPFGAGRRICPGMPLAYRMVHLMLAAYIHQFDWKLEYGMRPKDIDMKEKFGLTVQKAMPLVATPIKL</sequence>
<comment type="caution">
    <text evidence="1">The sequence shown here is derived from an EMBL/GenBank/DDBJ whole genome shotgun (WGS) entry which is preliminary data.</text>
</comment>
<dbReference type="Proteomes" id="UP001060085">
    <property type="component" value="Linkage Group LG05"/>
</dbReference>